<dbReference type="Proteomes" id="UP000664303">
    <property type="component" value="Unassembled WGS sequence"/>
</dbReference>
<organism evidence="2 3">
    <name type="scientific">Parahaliea mediterranea</name>
    <dbReference type="NCBI Taxonomy" id="651086"/>
    <lineage>
        <taxon>Bacteria</taxon>
        <taxon>Pseudomonadati</taxon>
        <taxon>Pseudomonadota</taxon>
        <taxon>Gammaproteobacteria</taxon>
        <taxon>Cellvibrionales</taxon>
        <taxon>Halieaceae</taxon>
        <taxon>Parahaliea</taxon>
    </lineage>
</organism>
<protein>
    <recommendedName>
        <fullName evidence="4">Lipoprotein</fullName>
    </recommendedName>
</protein>
<evidence type="ECO:0008006" key="4">
    <source>
        <dbReference type="Google" id="ProtNLM"/>
    </source>
</evidence>
<evidence type="ECO:0000313" key="2">
    <source>
        <dbReference type="EMBL" id="MBN7798276.1"/>
    </source>
</evidence>
<feature type="signal peptide" evidence="1">
    <location>
        <begin position="1"/>
        <end position="23"/>
    </location>
</feature>
<reference evidence="2" key="1">
    <citation type="submission" date="2021-02" db="EMBL/GenBank/DDBJ databases">
        <title>PHA producing bacteria isolated from coastal sediment in Guangdong, Shenzhen.</title>
        <authorList>
            <person name="Zheng W."/>
            <person name="Yu S."/>
            <person name="Huang Y."/>
        </authorList>
    </citation>
    <scope>NUCLEOTIDE SEQUENCE</scope>
    <source>
        <strain evidence="2">TN14-10</strain>
    </source>
</reference>
<dbReference type="RefSeq" id="WP_206561722.1">
    <property type="nucleotide sequence ID" value="NZ_JAFKCZ010000013.1"/>
</dbReference>
<keyword evidence="1" id="KW-0732">Signal</keyword>
<sequence>MGWFSFKRKFLVSLALLSLTACTNTQQVETDAQTTFSFKVPEGYEIPKAPSLSFSIPSAEFPSPKVTRYLKNSYCGLSFTTQIQSIDQSIEDQAFAGALFQAEDSDKSLYLIMLVDRETREVLPVIAHSDDAGAAEPVAPAFPMHIPLFTSIYPVKDGLGILVSDEGLLNPAPGREIGEREFKVQIVNTGFSVGSVVFSGQGAVVDFTDIRFSEECADSPNY</sequence>
<accession>A0A939DHH9</accession>
<keyword evidence="3" id="KW-1185">Reference proteome</keyword>
<dbReference type="EMBL" id="JAFKCZ010000013">
    <property type="protein sequence ID" value="MBN7798276.1"/>
    <property type="molecule type" value="Genomic_DNA"/>
</dbReference>
<proteinExistence type="predicted"/>
<feature type="chain" id="PRO_5036884562" description="Lipoprotein" evidence="1">
    <location>
        <begin position="24"/>
        <end position="222"/>
    </location>
</feature>
<dbReference type="PROSITE" id="PS51257">
    <property type="entry name" value="PROKAR_LIPOPROTEIN"/>
    <property type="match status" value="1"/>
</dbReference>
<evidence type="ECO:0000313" key="3">
    <source>
        <dbReference type="Proteomes" id="UP000664303"/>
    </source>
</evidence>
<gene>
    <name evidence="2" type="ORF">JYP50_16825</name>
</gene>
<evidence type="ECO:0000256" key="1">
    <source>
        <dbReference type="SAM" id="SignalP"/>
    </source>
</evidence>
<comment type="caution">
    <text evidence="2">The sequence shown here is derived from an EMBL/GenBank/DDBJ whole genome shotgun (WGS) entry which is preliminary data.</text>
</comment>
<name>A0A939DHH9_9GAMM</name>
<dbReference type="AlphaFoldDB" id="A0A939DHH9"/>